<dbReference type="InterPro" id="IPR001144">
    <property type="entry name" value="Enterotoxin_A"/>
</dbReference>
<accession>A0A2A9PKT6</accession>
<comment type="caution">
    <text evidence="7">The sequence shown here is derived from an EMBL/GenBank/DDBJ whole genome shotgun (WGS) entry which is preliminary data.</text>
</comment>
<feature type="region of interest" description="Disordered" evidence="5">
    <location>
        <begin position="25"/>
        <end position="74"/>
    </location>
</feature>
<evidence type="ECO:0000313" key="8">
    <source>
        <dbReference type="Proteomes" id="UP000037136"/>
    </source>
</evidence>
<dbReference type="Gene3D" id="3.90.210.10">
    <property type="entry name" value="Heat-Labile Enterotoxin, subunit A"/>
    <property type="match status" value="1"/>
</dbReference>
<feature type="compositionally biased region" description="Basic and acidic residues" evidence="5">
    <location>
        <begin position="305"/>
        <end position="326"/>
    </location>
</feature>
<evidence type="ECO:0000256" key="4">
    <source>
        <dbReference type="ARBA" id="ARBA00023157"/>
    </source>
</evidence>
<dbReference type="OrthoDB" id="4927175at2759"/>
<dbReference type="EMBL" id="LAZP02000069">
    <property type="protein sequence ID" value="PFH61490.1"/>
    <property type="molecule type" value="Genomic_DNA"/>
</dbReference>
<sequence>MKGTWLSFLLSFFIVLLPQPGESQLLPRGAGWSRPKAPEKPSSPGSPHPLSGSKLKNPDRQPIGLPDLPDDSPTYVLRGETGRTAKDVQQAGGLYAQGRGKVIAKDDEDLACNLIYHVEGSIAPISKYVSTTTSKEIAFTFATDGLEPVGELSRYGTIYMIAVDPKMINTIKSIPLGDYPESYRNQKEFSVTGGVSMKQIKGWYQPKKIDHEEVHWEFTENSDFDNAYLQAPKDGGAQPQLAGSIDGSKERLERYVERVIFKGDESGFKQFWAPEREAESLAAFQDCAGLKKRDAKTCNPSDEAEGSKSEDTNDSKDLTHQRDKPTTDVTGKDLVQSAEEIAKKEFKTLAAKFGVMDLVRRNGGAKLTSLDQLFTRFKGYKNLPSMSRPKLRLMRASSGALAVAGLGLYIKSVVDEFSEDSSALDRAAVVTSILPFVGCGVQAVAAQEHGRLDLVDTSLCVVGDALLLSPAWPAWFLIQGLRYLLGTSIKTLTPREIRARRNQVWNAYLRETTKYIESVNFTSDIETHFKVEIAAVLFTAAEAHGKLDAGRDLFLNAAATDQARRDVINDTSTMRISVQGDMCAAILGKMHELQGPSPNHLDPVAVSRRGRVERPIRRQVFIYHQPSHWQVEKLEDISTYRLSRIKKPNSEFVQARGPKNQVDSEKIIRRFSMQCWHHRWSDTW</sequence>
<organism evidence="7 8">
    <name type="scientific">Ophiocordyceps unilateralis</name>
    <name type="common">Zombie-ant fungus</name>
    <name type="synonym">Torrubia unilateralis</name>
    <dbReference type="NCBI Taxonomy" id="268505"/>
    <lineage>
        <taxon>Eukaryota</taxon>
        <taxon>Fungi</taxon>
        <taxon>Dikarya</taxon>
        <taxon>Ascomycota</taxon>
        <taxon>Pezizomycotina</taxon>
        <taxon>Sordariomycetes</taxon>
        <taxon>Hypocreomycetidae</taxon>
        <taxon>Hypocreales</taxon>
        <taxon>Ophiocordycipitaceae</taxon>
        <taxon>Ophiocordyceps</taxon>
    </lineage>
</organism>
<protein>
    <submittedName>
        <fullName evidence="7">Enterotoxin</fullName>
    </submittedName>
</protein>
<proteinExistence type="predicted"/>
<feature type="region of interest" description="Disordered" evidence="5">
    <location>
        <begin position="294"/>
        <end position="331"/>
    </location>
</feature>
<dbReference type="SUPFAM" id="SSF56399">
    <property type="entry name" value="ADP-ribosylation"/>
    <property type="match status" value="1"/>
</dbReference>
<keyword evidence="2 6" id="KW-0732">Signal</keyword>
<gene>
    <name evidence="7" type="ORF">XA68_17215</name>
</gene>
<evidence type="ECO:0000256" key="2">
    <source>
        <dbReference type="ARBA" id="ARBA00022729"/>
    </source>
</evidence>
<dbReference type="Proteomes" id="UP000037136">
    <property type="component" value="Unassembled WGS sequence"/>
</dbReference>
<dbReference type="Pfam" id="PF01375">
    <property type="entry name" value="Enterotoxin_a"/>
    <property type="match status" value="1"/>
</dbReference>
<feature type="compositionally biased region" description="Low complexity" evidence="5">
    <location>
        <begin position="40"/>
        <end position="55"/>
    </location>
</feature>
<evidence type="ECO:0000256" key="6">
    <source>
        <dbReference type="SAM" id="SignalP"/>
    </source>
</evidence>
<reference evidence="7 8" key="2">
    <citation type="journal article" date="2017" name="Sci. Rep.">
        <title>Ant-infecting Ophiocordyceps genomes reveal a high diversity of potential behavioral manipulation genes and a possible major role for enterotoxins.</title>
        <authorList>
            <person name="de Bekker C."/>
            <person name="Ohm R.A."/>
            <person name="Evans H.C."/>
            <person name="Brachmann A."/>
            <person name="Hughes D.P."/>
        </authorList>
    </citation>
    <scope>NUCLEOTIDE SEQUENCE [LARGE SCALE GENOMIC DNA]</scope>
    <source>
        <strain evidence="7 8">SC16a</strain>
    </source>
</reference>
<evidence type="ECO:0000313" key="7">
    <source>
        <dbReference type="EMBL" id="PFH61490.1"/>
    </source>
</evidence>
<dbReference type="AlphaFoldDB" id="A0A2A9PKT6"/>
<dbReference type="GO" id="GO:0090729">
    <property type="term" value="F:toxin activity"/>
    <property type="evidence" value="ECO:0007669"/>
    <property type="project" value="UniProtKB-KW"/>
</dbReference>
<feature type="chain" id="PRO_5012270377" evidence="6">
    <location>
        <begin position="24"/>
        <end position="684"/>
    </location>
</feature>
<evidence type="ECO:0000256" key="1">
    <source>
        <dbReference type="ARBA" id="ARBA00022656"/>
    </source>
</evidence>
<keyword evidence="8" id="KW-1185">Reference proteome</keyword>
<evidence type="ECO:0000256" key="3">
    <source>
        <dbReference type="ARBA" id="ARBA00023026"/>
    </source>
</evidence>
<dbReference type="STRING" id="268505.A0A2A9PKT6"/>
<evidence type="ECO:0000256" key="5">
    <source>
        <dbReference type="SAM" id="MobiDB-lite"/>
    </source>
</evidence>
<name>A0A2A9PKT6_OPHUN</name>
<keyword evidence="3" id="KW-0843">Virulence</keyword>
<reference evidence="7 8" key="1">
    <citation type="journal article" date="2015" name="BMC Genomics">
        <title>Gene expression during zombie ant biting behavior reflects the complexity underlying fungal parasitic behavioral manipulation.</title>
        <authorList>
            <person name="de Bekker C."/>
            <person name="Ohm R.A."/>
            <person name="Loreto R.G."/>
            <person name="Sebastian A."/>
            <person name="Albert I."/>
            <person name="Merrow M."/>
            <person name="Brachmann A."/>
            <person name="Hughes D.P."/>
        </authorList>
    </citation>
    <scope>NUCLEOTIDE SEQUENCE [LARGE SCALE GENOMIC DNA]</scope>
    <source>
        <strain evidence="7 8">SC16a</strain>
    </source>
</reference>
<feature type="signal peptide" evidence="6">
    <location>
        <begin position="1"/>
        <end position="23"/>
    </location>
</feature>
<keyword evidence="4" id="KW-1015">Disulfide bond</keyword>
<keyword evidence="1" id="KW-0800">Toxin</keyword>